<feature type="transmembrane region" description="Helical" evidence="9">
    <location>
        <begin position="65"/>
        <end position="87"/>
    </location>
</feature>
<sequence>MSETKETKEHFWGDPTATLDWCEENYIVHKYIAEFINTTTNLIFISLAIFGIHSTLKYGLSFRNVLGYAGIALVGIGSWCFHMTLLYEFQLLDELPMIYTTCILTHNIFETGEKRRFGLYLPLALFTYASGVTAAYLYINDPVFHQVSYALLVSIINFRSYYLLTQIHKASIKIRMKRLLFTAWTMFGLGFLFWNIDNIACHQLRQSRYKIGMPLSHLLELHGWWHIGTAFGTYYWIVFSSYIRVILLRKENEYKIKWGLGFVPYVVKVSKNSRKEMKLGSKVE</sequence>
<evidence type="ECO:0000313" key="11">
    <source>
        <dbReference type="Proteomes" id="UP000789570"/>
    </source>
</evidence>
<dbReference type="InterPro" id="IPR008901">
    <property type="entry name" value="ACER"/>
</dbReference>
<feature type="transmembrane region" description="Helical" evidence="9">
    <location>
        <begin position="176"/>
        <end position="196"/>
    </location>
</feature>
<feature type="transmembrane region" description="Helical" evidence="9">
    <location>
        <begin position="35"/>
        <end position="53"/>
    </location>
</feature>
<reference evidence="10" key="1">
    <citation type="submission" date="2021-06" db="EMBL/GenBank/DDBJ databases">
        <authorList>
            <person name="Kallberg Y."/>
            <person name="Tangrot J."/>
            <person name="Rosling A."/>
        </authorList>
    </citation>
    <scope>NUCLEOTIDE SEQUENCE</scope>
    <source>
        <strain evidence="10">UK204</strain>
    </source>
</reference>
<keyword evidence="5 9" id="KW-1133">Transmembrane helix</keyword>
<evidence type="ECO:0000256" key="3">
    <source>
        <dbReference type="ARBA" id="ARBA00022692"/>
    </source>
</evidence>
<dbReference type="GO" id="GO:0046872">
    <property type="term" value="F:metal ion binding"/>
    <property type="evidence" value="ECO:0007669"/>
    <property type="project" value="UniProtKB-KW"/>
</dbReference>
<feature type="binding site" evidence="7">
    <location>
        <position position="34"/>
    </location>
    <ligand>
        <name>Ca(2+)</name>
        <dbReference type="ChEBI" id="CHEBI:29108"/>
    </ligand>
</feature>
<dbReference type="OrthoDB" id="187171at2759"/>
<feature type="binding site" evidence="7">
    <location>
        <position position="20"/>
    </location>
    <ligand>
        <name>Ca(2+)</name>
        <dbReference type="ChEBI" id="CHEBI:29108"/>
    </ligand>
</feature>
<name>A0A9N9AKJ2_9GLOM</name>
<keyword evidence="3 9" id="KW-0812">Transmembrane</keyword>
<feature type="binding site" evidence="8">
    <location>
        <position position="226"/>
    </location>
    <ligand>
        <name>Zn(2+)</name>
        <dbReference type="ChEBI" id="CHEBI:29105"/>
        <note>catalytic</note>
    </ligand>
</feature>
<comment type="similarity">
    <text evidence="2">Belongs to the alkaline ceramidase family.</text>
</comment>
<evidence type="ECO:0000256" key="1">
    <source>
        <dbReference type="ARBA" id="ARBA00004141"/>
    </source>
</evidence>
<evidence type="ECO:0000313" key="10">
    <source>
        <dbReference type="EMBL" id="CAG8532880.1"/>
    </source>
</evidence>
<keyword evidence="6 9" id="KW-0472">Membrane</keyword>
<protein>
    <submittedName>
        <fullName evidence="10">11269_t:CDS:1</fullName>
    </submittedName>
</protein>
<organism evidence="10 11">
    <name type="scientific">Funneliformis caledonium</name>
    <dbReference type="NCBI Taxonomy" id="1117310"/>
    <lineage>
        <taxon>Eukaryota</taxon>
        <taxon>Fungi</taxon>
        <taxon>Fungi incertae sedis</taxon>
        <taxon>Mucoromycota</taxon>
        <taxon>Glomeromycotina</taxon>
        <taxon>Glomeromycetes</taxon>
        <taxon>Glomerales</taxon>
        <taxon>Glomeraceae</taxon>
        <taxon>Funneliformis</taxon>
    </lineage>
</organism>
<dbReference type="GO" id="GO:0046514">
    <property type="term" value="P:ceramide catabolic process"/>
    <property type="evidence" value="ECO:0007669"/>
    <property type="project" value="TreeGrafter"/>
</dbReference>
<evidence type="ECO:0000256" key="4">
    <source>
        <dbReference type="ARBA" id="ARBA00022801"/>
    </source>
</evidence>
<dbReference type="PANTHER" id="PTHR46187">
    <property type="entry name" value="ALKALINE CERAMIDASE 3"/>
    <property type="match status" value="1"/>
</dbReference>
<evidence type="ECO:0000256" key="7">
    <source>
        <dbReference type="PIRSR" id="PIRSR608901-1"/>
    </source>
</evidence>
<evidence type="ECO:0000256" key="2">
    <source>
        <dbReference type="ARBA" id="ARBA00009780"/>
    </source>
</evidence>
<dbReference type="GO" id="GO:0016811">
    <property type="term" value="F:hydrolase activity, acting on carbon-nitrogen (but not peptide) bonds, in linear amides"/>
    <property type="evidence" value="ECO:0007669"/>
    <property type="project" value="InterPro"/>
</dbReference>
<keyword evidence="8" id="KW-0862">Zinc</keyword>
<evidence type="ECO:0000256" key="9">
    <source>
        <dbReference type="SAM" id="Phobius"/>
    </source>
</evidence>
<comment type="caution">
    <text evidence="10">The sequence shown here is derived from an EMBL/GenBank/DDBJ whole genome shotgun (WGS) entry which is preliminary data.</text>
</comment>
<feature type="binding site" evidence="7">
    <location>
        <position position="21"/>
    </location>
    <ligand>
        <name>Ca(2+)</name>
        <dbReference type="ChEBI" id="CHEBI:29108"/>
    </ligand>
</feature>
<evidence type="ECO:0000256" key="6">
    <source>
        <dbReference type="ARBA" id="ARBA00023136"/>
    </source>
</evidence>
<proteinExistence type="inferred from homology"/>
<feature type="binding site" evidence="7">
    <location>
        <position position="25"/>
    </location>
    <ligand>
        <name>Ca(2+)</name>
        <dbReference type="ChEBI" id="CHEBI:29108"/>
    </ligand>
</feature>
<feature type="transmembrane region" description="Helical" evidence="9">
    <location>
        <begin position="145"/>
        <end position="164"/>
    </location>
</feature>
<feature type="binding site" evidence="8">
    <location>
        <position position="82"/>
    </location>
    <ligand>
        <name>Zn(2+)</name>
        <dbReference type="ChEBI" id="CHEBI:29105"/>
        <note>catalytic</note>
    </ligand>
</feature>
<dbReference type="Proteomes" id="UP000789570">
    <property type="component" value="Unassembled WGS sequence"/>
</dbReference>
<dbReference type="GO" id="GO:0046513">
    <property type="term" value="P:ceramide biosynthetic process"/>
    <property type="evidence" value="ECO:0007669"/>
    <property type="project" value="TreeGrafter"/>
</dbReference>
<keyword evidence="7" id="KW-0106">Calcium</keyword>
<comment type="subcellular location">
    <subcellularLocation>
        <location evidence="1">Membrane</location>
        <topology evidence="1">Multi-pass membrane protein</topology>
    </subcellularLocation>
</comment>
<gene>
    <name evidence="10" type="ORF">FCALED_LOCUS5261</name>
</gene>
<dbReference type="GO" id="GO:0005789">
    <property type="term" value="C:endoplasmic reticulum membrane"/>
    <property type="evidence" value="ECO:0007669"/>
    <property type="project" value="TreeGrafter"/>
</dbReference>
<keyword evidence="11" id="KW-1185">Reference proteome</keyword>
<feature type="transmembrane region" description="Helical" evidence="9">
    <location>
        <begin position="117"/>
        <end position="139"/>
    </location>
</feature>
<evidence type="ECO:0000256" key="8">
    <source>
        <dbReference type="PIRSR" id="PIRSR608901-2"/>
    </source>
</evidence>
<evidence type="ECO:0000256" key="5">
    <source>
        <dbReference type="ARBA" id="ARBA00022989"/>
    </source>
</evidence>
<keyword evidence="7" id="KW-0479">Metal-binding</keyword>
<feature type="binding site" evidence="8">
    <location>
        <position position="222"/>
    </location>
    <ligand>
        <name>Zn(2+)</name>
        <dbReference type="ChEBI" id="CHEBI:29105"/>
        <note>catalytic</note>
    </ligand>
</feature>
<dbReference type="EMBL" id="CAJVPQ010001118">
    <property type="protein sequence ID" value="CAG8532880.1"/>
    <property type="molecule type" value="Genomic_DNA"/>
</dbReference>
<dbReference type="AlphaFoldDB" id="A0A9N9AKJ2"/>
<comment type="cofactor">
    <cofactor evidence="8">
        <name>Zn(2+)</name>
        <dbReference type="ChEBI" id="CHEBI:29105"/>
    </cofactor>
</comment>
<keyword evidence="4" id="KW-0378">Hydrolase</keyword>
<feature type="transmembrane region" description="Helical" evidence="9">
    <location>
        <begin position="223"/>
        <end position="247"/>
    </location>
</feature>
<feature type="binding site" evidence="7">
    <location>
        <position position="23"/>
    </location>
    <ligand>
        <name>Ca(2+)</name>
        <dbReference type="ChEBI" id="CHEBI:29108"/>
    </ligand>
</feature>
<accession>A0A9N9AKJ2</accession>
<dbReference type="PANTHER" id="PTHR46187:SF3">
    <property type="entry name" value="ALKALINE CERAMIDASE 3"/>
    <property type="match status" value="1"/>
</dbReference>
<dbReference type="Pfam" id="PF05875">
    <property type="entry name" value="Ceramidase"/>
    <property type="match status" value="1"/>
</dbReference>